<dbReference type="OrthoDB" id="9795573at2"/>
<organism evidence="1 2">
    <name type="scientific">Pigmentiphaga aceris</name>
    <dbReference type="NCBI Taxonomy" id="1940612"/>
    <lineage>
        <taxon>Bacteria</taxon>
        <taxon>Pseudomonadati</taxon>
        <taxon>Pseudomonadota</taxon>
        <taxon>Betaproteobacteria</taxon>
        <taxon>Burkholderiales</taxon>
        <taxon>Alcaligenaceae</taxon>
        <taxon>Pigmentiphaga</taxon>
    </lineage>
</organism>
<name>A0A5C0B5S1_9BURK</name>
<dbReference type="KEGG" id="pacr:FXN63_24650"/>
<evidence type="ECO:0000313" key="2">
    <source>
        <dbReference type="Proteomes" id="UP000325161"/>
    </source>
</evidence>
<dbReference type="RefSeq" id="WP_148818151.1">
    <property type="nucleotide sequence ID" value="NZ_CP043046.1"/>
</dbReference>
<accession>A0A5C0B5S1</accession>
<reference evidence="1 2" key="1">
    <citation type="submission" date="2019-08" db="EMBL/GenBank/DDBJ databases">
        <title>Amphibian skin-associated Pigmentiphaga: genome sequence and occurrence across geography and hosts.</title>
        <authorList>
            <person name="Bletz M.C."/>
            <person name="Bunk B."/>
            <person name="Sproeer C."/>
            <person name="Biwer P."/>
            <person name="Reiter S."/>
            <person name="Rabemananjara F.C.E."/>
            <person name="Schulz S."/>
            <person name="Overmann J."/>
            <person name="Vences M."/>
        </authorList>
    </citation>
    <scope>NUCLEOTIDE SEQUENCE [LARGE SCALE GENOMIC DNA]</scope>
    <source>
        <strain evidence="1 2">Mada1488</strain>
    </source>
</reference>
<evidence type="ECO:0000313" key="1">
    <source>
        <dbReference type="EMBL" id="QEI08680.1"/>
    </source>
</evidence>
<sequence length="154" mass="17059">MSTQILSQTMFRDTFDSRGDSDPYASPQQSAALLKQGAEYRRQRIDAADMLTSDQAAALAGVSRVSIHAWAKVGRCIGIAHIRRGLKLPRWQFEPEVWDWIAQVAKALHTQDGWRLLSFFETPLNALDGKTPRQALEQGTAGDRIVALATADAH</sequence>
<dbReference type="EMBL" id="CP043046">
    <property type="protein sequence ID" value="QEI08680.1"/>
    <property type="molecule type" value="Genomic_DNA"/>
</dbReference>
<protein>
    <submittedName>
        <fullName evidence="1">Helix-turn-helix domain-containing protein</fullName>
    </submittedName>
</protein>
<keyword evidence="2" id="KW-1185">Reference proteome</keyword>
<proteinExistence type="predicted"/>
<dbReference type="AlphaFoldDB" id="A0A5C0B5S1"/>
<gene>
    <name evidence="1" type="ORF">FXN63_24650</name>
</gene>
<dbReference type="Proteomes" id="UP000325161">
    <property type="component" value="Chromosome"/>
</dbReference>